<evidence type="ECO:0000256" key="1">
    <source>
        <dbReference type="ARBA" id="ARBA00022603"/>
    </source>
</evidence>
<dbReference type="InterPro" id="IPR036388">
    <property type="entry name" value="WH-like_DNA-bd_sf"/>
</dbReference>
<gene>
    <name evidence="6" type="ORF">K435DRAFT_755154</name>
</gene>
<keyword evidence="1 6" id="KW-0489">Methyltransferase</keyword>
<organism evidence="6 7">
    <name type="scientific">Dendrothele bispora (strain CBS 962.96)</name>
    <dbReference type="NCBI Taxonomy" id="1314807"/>
    <lineage>
        <taxon>Eukaryota</taxon>
        <taxon>Fungi</taxon>
        <taxon>Dikarya</taxon>
        <taxon>Basidiomycota</taxon>
        <taxon>Agaricomycotina</taxon>
        <taxon>Agaricomycetes</taxon>
        <taxon>Agaricomycetidae</taxon>
        <taxon>Agaricales</taxon>
        <taxon>Agaricales incertae sedis</taxon>
        <taxon>Dendrothele</taxon>
    </lineage>
</organism>
<dbReference type="Gene3D" id="3.40.50.150">
    <property type="entry name" value="Vaccinia Virus protein VP39"/>
    <property type="match status" value="1"/>
</dbReference>
<dbReference type="GO" id="GO:0008171">
    <property type="term" value="F:O-methyltransferase activity"/>
    <property type="evidence" value="ECO:0007669"/>
    <property type="project" value="InterPro"/>
</dbReference>
<proteinExistence type="predicted"/>
<keyword evidence="2 6" id="KW-0808">Transferase</keyword>
<feature type="non-terminal residue" evidence="6">
    <location>
        <position position="1"/>
    </location>
</feature>
<dbReference type="Pfam" id="PF00891">
    <property type="entry name" value="Methyltransf_2"/>
    <property type="match status" value="1"/>
</dbReference>
<dbReference type="InterPro" id="IPR001077">
    <property type="entry name" value="COMT_C"/>
</dbReference>
<dbReference type="EMBL" id="ML179183">
    <property type="protein sequence ID" value="THU96160.1"/>
    <property type="molecule type" value="Genomic_DNA"/>
</dbReference>
<name>A0A4S8M2J0_DENBC</name>
<keyword evidence="3" id="KW-0949">S-adenosyl-L-methionine</keyword>
<evidence type="ECO:0000256" key="4">
    <source>
        <dbReference type="SAM" id="MobiDB-lite"/>
    </source>
</evidence>
<dbReference type="Gene3D" id="1.10.10.10">
    <property type="entry name" value="Winged helix-like DNA-binding domain superfamily/Winged helix DNA-binding domain"/>
    <property type="match status" value="1"/>
</dbReference>
<evidence type="ECO:0000259" key="5">
    <source>
        <dbReference type="Pfam" id="PF00891"/>
    </source>
</evidence>
<dbReference type="GO" id="GO:0032259">
    <property type="term" value="P:methylation"/>
    <property type="evidence" value="ECO:0007669"/>
    <property type="project" value="UniProtKB-KW"/>
</dbReference>
<protein>
    <submittedName>
        <fullName evidence="6">S-adenosyl-L-methionine-dependent methyltransferase</fullName>
    </submittedName>
</protein>
<dbReference type="OrthoDB" id="2410195at2759"/>
<dbReference type="PANTHER" id="PTHR43712">
    <property type="entry name" value="PUTATIVE (AFU_ORTHOLOGUE AFUA_4G14580)-RELATED"/>
    <property type="match status" value="1"/>
</dbReference>
<dbReference type="InterPro" id="IPR016461">
    <property type="entry name" value="COMT-like"/>
</dbReference>
<accession>A0A4S8M2J0</accession>
<dbReference type="PROSITE" id="PS51683">
    <property type="entry name" value="SAM_OMT_II"/>
    <property type="match status" value="1"/>
</dbReference>
<keyword evidence="7" id="KW-1185">Reference proteome</keyword>
<evidence type="ECO:0000313" key="7">
    <source>
        <dbReference type="Proteomes" id="UP000297245"/>
    </source>
</evidence>
<dbReference type="SUPFAM" id="SSF46785">
    <property type="entry name" value="Winged helix' DNA-binding domain"/>
    <property type="match status" value="1"/>
</dbReference>
<sequence>MHSSNTTNDQTTELDALLQILTTQVASLQASYRTSNTTERLPSLLKLNNETLGPDSDPSLNETRRLIVSAATQLIHTVQSPIEIIQDYAGSTFKTVALGFVVDVNIPEVIRDLSGEKGMHVDDISVHVGVDASYIARVLRYLATRHVFKELNPNVFAHNRISILLCKRRSFEEIKADPISRFDDAPFAAHVHMFSDEILIETLSAFSEFLKRKTISSESVKDGNSEQTSSAPQSLGPRSGTAFNLKFNTSKSFWEWIAQPGAKYEDLAITVAVVMRGSDKMVDEGQLVNAITTAASGTPIDSSSTDITNLLPLVVDVGGSSGSATFIIKNKVLQDVSGIKYVVQDLERPIDSARKFWAENDPRAIETRQVELLVHDFFTSQPPSCQNASIYILRMIIHDWADGEAKQILRRLREAAYPPLSLSTQAAISLEPKTGPRSKLIVFDTLARYTCDDPRENSKGPNKEGSTSAPWPLLGNFGVAGEGFSTMMDLGTMVALDGKERTRDDFEQLGKETGWKLESVKPGKLAAFIFSAF</sequence>
<evidence type="ECO:0000313" key="6">
    <source>
        <dbReference type="EMBL" id="THU96160.1"/>
    </source>
</evidence>
<dbReference type="InterPro" id="IPR036390">
    <property type="entry name" value="WH_DNA-bd_sf"/>
</dbReference>
<dbReference type="SUPFAM" id="SSF53335">
    <property type="entry name" value="S-adenosyl-L-methionine-dependent methyltransferases"/>
    <property type="match status" value="1"/>
</dbReference>
<evidence type="ECO:0000256" key="2">
    <source>
        <dbReference type="ARBA" id="ARBA00022679"/>
    </source>
</evidence>
<feature type="domain" description="O-methyltransferase C-terminal" evidence="5">
    <location>
        <begin position="311"/>
        <end position="416"/>
    </location>
</feature>
<evidence type="ECO:0000256" key="3">
    <source>
        <dbReference type="ARBA" id="ARBA00022691"/>
    </source>
</evidence>
<dbReference type="PANTHER" id="PTHR43712:SF2">
    <property type="entry name" value="O-METHYLTRANSFERASE CICE"/>
    <property type="match status" value="1"/>
</dbReference>
<dbReference type="AlphaFoldDB" id="A0A4S8M2J0"/>
<dbReference type="Proteomes" id="UP000297245">
    <property type="component" value="Unassembled WGS sequence"/>
</dbReference>
<reference evidence="6 7" key="1">
    <citation type="journal article" date="2019" name="Nat. Ecol. Evol.">
        <title>Megaphylogeny resolves global patterns of mushroom evolution.</title>
        <authorList>
            <person name="Varga T."/>
            <person name="Krizsan K."/>
            <person name="Foldi C."/>
            <person name="Dima B."/>
            <person name="Sanchez-Garcia M."/>
            <person name="Sanchez-Ramirez S."/>
            <person name="Szollosi G.J."/>
            <person name="Szarkandi J.G."/>
            <person name="Papp V."/>
            <person name="Albert L."/>
            <person name="Andreopoulos W."/>
            <person name="Angelini C."/>
            <person name="Antonin V."/>
            <person name="Barry K.W."/>
            <person name="Bougher N.L."/>
            <person name="Buchanan P."/>
            <person name="Buyck B."/>
            <person name="Bense V."/>
            <person name="Catcheside P."/>
            <person name="Chovatia M."/>
            <person name="Cooper J."/>
            <person name="Damon W."/>
            <person name="Desjardin D."/>
            <person name="Finy P."/>
            <person name="Geml J."/>
            <person name="Haridas S."/>
            <person name="Hughes K."/>
            <person name="Justo A."/>
            <person name="Karasinski D."/>
            <person name="Kautmanova I."/>
            <person name="Kiss B."/>
            <person name="Kocsube S."/>
            <person name="Kotiranta H."/>
            <person name="LaButti K.M."/>
            <person name="Lechner B.E."/>
            <person name="Liimatainen K."/>
            <person name="Lipzen A."/>
            <person name="Lukacs Z."/>
            <person name="Mihaltcheva S."/>
            <person name="Morgado L.N."/>
            <person name="Niskanen T."/>
            <person name="Noordeloos M.E."/>
            <person name="Ohm R.A."/>
            <person name="Ortiz-Santana B."/>
            <person name="Ovrebo C."/>
            <person name="Racz N."/>
            <person name="Riley R."/>
            <person name="Savchenko A."/>
            <person name="Shiryaev A."/>
            <person name="Soop K."/>
            <person name="Spirin V."/>
            <person name="Szebenyi C."/>
            <person name="Tomsovsky M."/>
            <person name="Tulloss R.E."/>
            <person name="Uehling J."/>
            <person name="Grigoriev I.V."/>
            <person name="Vagvolgyi C."/>
            <person name="Papp T."/>
            <person name="Martin F.M."/>
            <person name="Miettinen O."/>
            <person name="Hibbett D.S."/>
            <person name="Nagy L.G."/>
        </authorList>
    </citation>
    <scope>NUCLEOTIDE SEQUENCE [LARGE SCALE GENOMIC DNA]</scope>
    <source>
        <strain evidence="6 7">CBS 962.96</strain>
    </source>
</reference>
<feature type="region of interest" description="Disordered" evidence="4">
    <location>
        <begin position="217"/>
        <end position="237"/>
    </location>
</feature>
<dbReference type="InterPro" id="IPR029063">
    <property type="entry name" value="SAM-dependent_MTases_sf"/>
</dbReference>